<evidence type="ECO:0000313" key="2">
    <source>
        <dbReference type="Proteomes" id="UP001476798"/>
    </source>
</evidence>
<evidence type="ECO:0008006" key="3">
    <source>
        <dbReference type="Google" id="ProtNLM"/>
    </source>
</evidence>
<name>A0ABV0MND0_9TELE</name>
<accession>A0ABV0MND0</accession>
<proteinExistence type="predicted"/>
<reference evidence="1 2" key="1">
    <citation type="submission" date="2021-06" db="EMBL/GenBank/DDBJ databases">
        <authorList>
            <person name="Palmer J.M."/>
        </authorList>
    </citation>
    <scope>NUCLEOTIDE SEQUENCE [LARGE SCALE GENOMIC DNA]</scope>
    <source>
        <strain evidence="1 2">GA_2019</strain>
        <tissue evidence="1">Muscle</tissue>
    </source>
</reference>
<organism evidence="1 2">
    <name type="scientific">Goodea atripinnis</name>
    <dbReference type="NCBI Taxonomy" id="208336"/>
    <lineage>
        <taxon>Eukaryota</taxon>
        <taxon>Metazoa</taxon>
        <taxon>Chordata</taxon>
        <taxon>Craniata</taxon>
        <taxon>Vertebrata</taxon>
        <taxon>Euteleostomi</taxon>
        <taxon>Actinopterygii</taxon>
        <taxon>Neopterygii</taxon>
        <taxon>Teleostei</taxon>
        <taxon>Neoteleostei</taxon>
        <taxon>Acanthomorphata</taxon>
        <taxon>Ovalentaria</taxon>
        <taxon>Atherinomorphae</taxon>
        <taxon>Cyprinodontiformes</taxon>
        <taxon>Goodeidae</taxon>
        <taxon>Goodea</taxon>
    </lineage>
</organism>
<evidence type="ECO:0000313" key="1">
    <source>
        <dbReference type="EMBL" id="MEQ2160599.1"/>
    </source>
</evidence>
<sequence length="102" mass="11557">MWPVHEMLIHSLLVSTLSHDGHAPSGLVKRFGIVRLFAVCFTVPVNVETSLSFNAKFTLKCLSTATLNHAHTRGFTYTKTHKRNCKLFEWKKTLVSKGLLEM</sequence>
<keyword evidence="2" id="KW-1185">Reference proteome</keyword>
<dbReference type="Proteomes" id="UP001476798">
    <property type="component" value="Unassembled WGS sequence"/>
</dbReference>
<comment type="caution">
    <text evidence="1">The sequence shown here is derived from an EMBL/GenBank/DDBJ whole genome shotgun (WGS) entry which is preliminary data.</text>
</comment>
<gene>
    <name evidence="1" type="ORF">GOODEAATRI_000941</name>
</gene>
<protein>
    <recommendedName>
        <fullName evidence="3">Secreted protein</fullName>
    </recommendedName>
</protein>
<dbReference type="EMBL" id="JAHRIO010010024">
    <property type="protein sequence ID" value="MEQ2160599.1"/>
    <property type="molecule type" value="Genomic_DNA"/>
</dbReference>